<evidence type="ECO:0000313" key="1">
    <source>
        <dbReference type="EMBL" id="SFS80290.1"/>
    </source>
</evidence>
<evidence type="ECO:0000313" key="2">
    <source>
        <dbReference type="Proteomes" id="UP000198852"/>
    </source>
</evidence>
<sequence>MPCPSATLVVWSSAWLHGAAASDDVLDALQTWAEVQEFRAADDELAARLDLPGPDDTPAGPALLLAALRRAGASTGQLALPVPGDARGLDGASTLSKQAMRAGEAAVLPEAGLGLVPERIAEGILRWTVHATADLPPAEHLPIGEAEHGMSSAMREAATALIDLGVAKQRPGVREEIARTIAAKPAPDWPETIPQRTLRILQRATEVEAILWVATEDSPGGALSASAIRARTDALRPLFDSVRAARRACVAEMVRVLADQTTQS</sequence>
<gene>
    <name evidence="1" type="ORF">SAMN05660874_03410</name>
</gene>
<dbReference type="AlphaFoldDB" id="A0A1I6STP4"/>
<name>A0A1I6STP4_9PSEU</name>
<reference evidence="2" key="1">
    <citation type="submission" date="2016-10" db="EMBL/GenBank/DDBJ databases">
        <authorList>
            <person name="Varghese N."/>
            <person name="Submissions S."/>
        </authorList>
    </citation>
    <scope>NUCLEOTIDE SEQUENCE [LARGE SCALE GENOMIC DNA]</scope>
    <source>
        <strain evidence="2">DSM 44771</strain>
    </source>
</reference>
<keyword evidence="2" id="KW-1185">Reference proteome</keyword>
<organism evidence="1 2">
    <name type="scientific">Saccharopolyspora flava</name>
    <dbReference type="NCBI Taxonomy" id="95161"/>
    <lineage>
        <taxon>Bacteria</taxon>
        <taxon>Bacillati</taxon>
        <taxon>Actinomycetota</taxon>
        <taxon>Actinomycetes</taxon>
        <taxon>Pseudonocardiales</taxon>
        <taxon>Pseudonocardiaceae</taxon>
        <taxon>Saccharopolyspora</taxon>
    </lineage>
</organism>
<dbReference type="EMBL" id="FOZX01000005">
    <property type="protein sequence ID" value="SFS80290.1"/>
    <property type="molecule type" value="Genomic_DNA"/>
</dbReference>
<protein>
    <submittedName>
        <fullName evidence="1">Uncharacterized protein</fullName>
    </submittedName>
</protein>
<dbReference type="OrthoDB" id="5188961at2"/>
<proteinExistence type="predicted"/>
<dbReference type="RefSeq" id="WP_093418852.1">
    <property type="nucleotide sequence ID" value="NZ_FOZX01000005.1"/>
</dbReference>
<dbReference type="Proteomes" id="UP000198852">
    <property type="component" value="Unassembled WGS sequence"/>
</dbReference>
<dbReference type="STRING" id="95161.SAMN05660874_03410"/>
<accession>A0A1I6STP4</accession>